<dbReference type="Proteomes" id="UP000053257">
    <property type="component" value="Unassembled WGS sequence"/>
</dbReference>
<dbReference type="EMBL" id="KN840662">
    <property type="protein sequence ID" value="KIP02630.1"/>
    <property type="molecule type" value="Genomic_DNA"/>
</dbReference>
<feature type="compositionally biased region" description="Basic and acidic residues" evidence="1">
    <location>
        <begin position="176"/>
        <end position="189"/>
    </location>
</feature>
<protein>
    <recommendedName>
        <fullName evidence="2">DUF6593 domain-containing protein</fullName>
    </recommendedName>
</protein>
<accession>A0A0C3S3V3</accession>
<evidence type="ECO:0000313" key="4">
    <source>
        <dbReference type="Proteomes" id="UP000053257"/>
    </source>
</evidence>
<dbReference type="OrthoDB" id="2798132at2759"/>
<name>A0A0C3S3V3_PHLG1</name>
<evidence type="ECO:0000259" key="2">
    <source>
        <dbReference type="Pfam" id="PF20236"/>
    </source>
</evidence>
<dbReference type="AlphaFoldDB" id="A0A0C3S3V3"/>
<gene>
    <name evidence="3" type="ORF">PHLGIDRAFT_16399</name>
</gene>
<evidence type="ECO:0000256" key="1">
    <source>
        <dbReference type="SAM" id="MobiDB-lite"/>
    </source>
</evidence>
<feature type="domain" description="DUF6593" evidence="2">
    <location>
        <begin position="8"/>
        <end position="174"/>
    </location>
</feature>
<feature type="region of interest" description="Disordered" evidence="1">
    <location>
        <begin position="176"/>
        <end position="200"/>
    </location>
</feature>
<proteinExistence type="predicted"/>
<organism evidence="3 4">
    <name type="scientific">Phlebiopsis gigantea (strain 11061_1 CR5-6)</name>
    <name type="common">White-rot fungus</name>
    <name type="synonym">Peniophora gigantea</name>
    <dbReference type="NCBI Taxonomy" id="745531"/>
    <lineage>
        <taxon>Eukaryota</taxon>
        <taxon>Fungi</taxon>
        <taxon>Dikarya</taxon>
        <taxon>Basidiomycota</taxon>
        <taxon>Agaricomycotina</taxon>
        <taxon>Agaricomycetes</taxon>
        <taxon>Polyporales</taxon>
        <taxon>Phanerochaetaceae</taxon>
        <taxon>Phlebiopsis</taxon>
    </lineage>
</organism>
<sequence length="200" mass="22448">MNLYFSSNDLENTTLVSANGVAQYRITTSKAGAFRSPAVTTISRPADLAAGGVVGEIEWRRWGAHPLVRSNVFDGVAQAIEVRELLYKLGSTFSTARYFLGNDNEEYRWKYAKNSGYVLTQRSSGEEIARHSSEVVREGLFRGEQHWGLRIRPSNLDIDMIVLTFVVLEKRRHDRVTEKEPHDASHGEEEPCEGGIEMGS</sequence>
<dbReference type="Pfam" id="PF20236">
    <property type="entry name" value="DUF6593"/>
    <property type="match status" value="1"/>
</dbReference>
<dbReference type="InterPro" id="IPR046528">
    <property type="entry name" value="DUF6593"/>
</dbReference>
<reference evidence="3 4" key="1">
    <citation type="journal article" date="2014" name="PLoS Genet.">
        <title>Analysis of the Phlebiopsis gigantea genome, transcriptome and secretome provides insight into its pioneer colonization strategies of wood.</title>
        <authorList>
            <person name="Hori C."/>
            <person name="Ishida T."/>
            <person name="Igarashi K."/>
            <person name="Samejima M."/>
            <person name="Suzuki H."/>
            <person name="Master E."/>
            <person name="Ferreira P."/>
            <person name="Ruiz-Duenas F.J."/>
            <person name="Held B."/>
            <person name="Canessa P."/>
            <person name="Larrondo L.F."/>
            <person name="Schmoll M."/>
            <person name="Druzhinina I.S."/>
            <person name="Kubicek C.P."/>
            <person name="Gaskell J.A."/>
            <person name="Kersten P."/>
            <person name="St John F."/>
            <person name="Glasner J."/>
            <person name="Sabat G."/>
            <person name="Splinter BonDurant S."/>
            <person name="Syed K."/>
            <person name="Yadav J."/>
            <person name="Mgbeahuruike A.C."/>
            <person name="Kovalchuk A."/>
            <person name="Asiegbu F.O."/>
            <person name="Lackner G."/>
            <person name="Hoffmeister D."/>
            <person name="Rencoret J."/>
            <person name="Gutierrez A."/>
            <person name="Sun H."/>
            <person name="Lindquist E."/>
            <person name="Barry K."/>
            <person name="Riley R."/>
            <person name="Grigoriev I.V."/>
            <person name="Henrissat B."/>
            <person name="Kues U."/>
            <person name="Berka R.M."/>
            <person name="Martinez A.T."/>
            <person name="Covert S.F."/>
            <person name="Blanchette R.A."/>
            <person name="Cullen D."/>
        </authorList>
    </citation>
    <scope>NUCLEOTIDE SEQUENCE [LARGE SCALE GENOMIC DNA]</scope>
    <source>
        <strain evidence="3 4">11061_1 CR5-6</strain>
    </source>
</reference>
<keyword evidence="4" id="KW-1185">Reference proteome</keyword>
<dbReference type="HOGENOM" id="CLU_085441_0_0_1"/>
<evidence type="ECO:0000313" key="3">
    <source>
        <dbReference type="EMBL" id="KIP02630.1"/>
    </source>
</evidence>